<gene>
    <name evidence="1" type="ORF">NO357_14235</name>
</gene>
<proteinExistence type="predicted"/>
<name>A0AAE3WE74_9RHOB</name>
<protein>
    <recommendedName>
        <fullName evidence="3">Bro-N domain-containing protein</fullName>
    </recommendedName>
</protein>
<accession>A0AAE3WE74</accession>
<comment type="caution">
    <text evidence="1">The sequence shown here is derived from an EMBL/GenBank/DDBJ whole genome shotgun (WGS) entry which is preliminary data.</text>
</comment>
<reference evidence="1" key="2">
    <citation type="submission" date="2023-02" db="EMBL/GenBank/DDBJ databases">
        <title>'Rhodoalgimonas zhirmunskyi' gen. nov., isolated from a red alga.</title>
        <authorList>
            <person name="Nedashkovskaya O.I."/>
            <person name="Otstavnykh N.Y."/>
            <person name="Bystritskaya E.P."/>
            <person name="Balabanova L.A."/>
            <person name="Isaeva M.P."/>
        </authorList>
    </citation>
    <scope>NUCLEOTIDE SEQUENCE</scope>
    <source>
        <strain evidence="1">KCTC 52189</strain>
    </source>
</reference>
<reference evidence="1" key="1">
    <citation type="submission" date="2022-07" db="EMBL/GenBank/DDBJ databases">
        <authorList>
            <person name="Otstavnykh N."/>
            <person name="Isaeva M."/>
            <person name="Bystritskaya E."/>
        </authorList>
    </citation>
    <scope>NUCLEOTIDE SEQUENCE</scope>
    <source>
        <strain evidence="1">KCTC 52189</strain>
    </source>
</reference>
<evidence type="ECO:0000313" key="2">
    <source>
        <dbReference type="Proteomes" id="UP001226762"/>
    </source>
</evidence>
<dbReference type="EMBL" id="JANHAX010000004">
    <property type="protein sequence ID" value="MDQ2091059.1"/>
    <property type="molecule type" value="Genomic_DNA"/>
</dbReference>
<sequence length="267" mass="29496">MTPTDTTAGAPSAAPHLLLDHHGYPLFGDVFHHRTETFGGAAIDIIETNGNIWFSGSDALNSMGFEPHRSGGQGRRLKRIEHPDIIKIADTPFRFADGRRNRGSFISPRAILKFADSKTQGFNPFKALPFAEWMKDIAISGGKDAEACSPARPPPTTQAPIFHAIEKVADKDEHGHDLDQQRPVGIYQHVADSRPILHDEIEFCLCSDERVGLGKCWCRGKGGIRSCLPPLRVVYEGDDVIDDGDDGTESGWVEIPTRKYPPMPLRY</sequence>
<evidence type="ECO:0008006" key="3">
    <source>
        <dbReference type="Google" id="ProtNLM"/>
    </source>
</evidence>
<organism evidence="1 2">
    <name type="scientific">Marimonas arenosa</name>
    <dbReference type="NCBI Taxonomy" id="1795305"/>
    <lineage>
        <taxon>Bacteria</taxon>
        <taxon>Pseudomonadati</taxon>
        <taxon>Pseudomonadota</taxon>
        <taxon>Alphaproteobacteria</taxon>
        <taxon>Rhodobacterales</taxon>
        <taxon>Paracoccaceae</taxon>
        <taxon>Marimonas</taxon>
    </lineage>
</organism>
<keyword evidence="2" id="KW-1185">Reference proteome</keyword>
<dbReference type="RefSeq" id="WP_306736348.1">
    <property type="nucleotide sequence ID" value="NZ_JANHAX010000004.1"/>
</dbReference>
<dbReference type="AlphaFoldDB" id="A0AAE3WE74"/>
<evidence type="ECO:0000313" key="1">
    <source>
        <dbReference type="EMBL" id="MDQ2091059.1"/>
    </source>
</evidence>
<dbReference type="Proteomes" id="UP001226762">
    <property type="component" value="Unassembled WGS sequence"/>
</dbReference>